<feature type="transmembrane region" description="Helical" evidence="1">
    <location>
        <begin position="87"/>
        <end position="110"/>
    </location>
</feature>
<evidence type="ECO:0000313" key="2">
    <source>
        <dbReference type="EMBL" id="MYM37741.1"/>
    </source>
</evidence>
<keyword evidence="1" id="KW-1133">Transmembrane helix</keyword>
<name>A0ABW9VFC5_9BURK</name>
<keyword evidence="3" id="KW-1185">Reference proteome</keyword>
<accession>A0ABW9VFC5</accession>
<feature type="transmembrane region" description="Helical" evidence="1">
    <location>
        <begin position="64"/>
        <end position="81"/>
    </location>
</feature>
<gene>
    <name evidence="2" type="ORF">GTP27_00160</name>
</gene>
<feature type="transmembrane region" description="Helical" evidence="1">
    <location>
        <begin position="9"/>
        <end position="27"/>
    </location>
</feature>
<protein>
    <submittedName>
        <fullName evidence="2">Uncharacterized protein</fullName>
    </submittedName>
</protein>
<keyword evidence="1" id="KW-0472">Membrane</keyword>
<sequence length="114" mass="12131">MRSAPVKTTLIAALSAVLGFLALYLVYIKLENFSAPVMLAAVCLSGVVIGAGQGFFLDRRWHKVIGNGTFIGIFILCLPAVAATYGFALLVLPLLVAYAWLVLASARFGASLRK</sequence>
<dbReference type="Proteomes" id="UP000478090">
    <property type="component" value="Unassembled WGS sequence"/>
</dbReference>
<organism evidence="2 3">
    <name type="scientific">Duganella qianjiadongensis</name>
    <dbReference type="NCBI Taxonomy" id="2692176"/>
    <lineage>
        <taxon>Bacteria</taxon>
        <taxon>Pseudomonadati</taxon>
        <taxon>Pseudomonadota</taxon>
        <taxon>Betaproteobacteria</taxon>
        <taxon>Burkholderiales</taxon>
        <taxon>Oxalobacteraceae</taxon>
        <taxon>Telluria group</taxon>
        <taxon>Duganella</taxon>
    </lineage>
</organism>
<dbReference type="RefSeq" id="WP_161037183.1">
    <property type="nucleotide sequence ID" value="NZ_WWCM01000001.1"/>
</dbReference>
<keyword evidence="1" id="KW-0812">Transmembrane</keyword>
<evidence type="ECO:0000256" key="1">
    <source>
        <dbReference type="SAM" id="Phobius"/>
    </source>
</evidence>
<feature type="transmembrane region" description="Helical" evidence="1">
    <location>
        <begin position="33"/>
        <end position="57"/>
    </location>
</feature>
<evidence type="ECO:0000313" key="3">
    <source>
        <dbReference type="Proteomes" id="UP000478090"/>
    </source>
</evidence>
<reference evidence="2 3" key="1">
    <citation type="submission" date="2019-12" db="EMBL/GenBank/DDBJ databases">
        <title>Novel species isolated from a subtropical stream in China.</title>
        <authorList>
            <person name="Lu H."/>
        </authorList>
    </citation>
    <scope>NUCLEOTIDE SEQUENCE [LARGE SCALE GENOMIC DNA]</scope>
    <source>
        <strain evidence="2 3">CY13W</strain>
    </source>
</reference>
<proteinExistence type="predicted"/>
<dbReference type="EMBL" id="WWCM01000001">
    <property type="protein sequence ID" value="MYM37741.1"/>
    <property type="molecule type" value="Genomic_DNA"/>
</dbReference>
<comment type="caution">
    <text evidence="2">The sequence shown here is derived from an EMBL/GenBank/DDBJ whole genome shotgun (WGS) entry which is preliminary data.</text>
</comment>